<accession>A0AA35SN39</accession>
<evidence type="ECO:0000256" key="7">
    <source>
        <dbReference type="SAM" id="Phobius"/>
    </source>
</evidence>
<keyword evidence="10" id="KW-1185">Reference proteome</keyword>
<dbReference type="PANTHER" id="PTHR43568">
    <property type="entry name" value="P PROTEIN"/>
    <property type="match status" value="1"/>
</dbReference>
<name>A0AA35SN39_GEOBA</name>
<dbReference type="InterPro" id="IPR051475">
    <property type="entry name" value="Diverse_Ion_Transporter"/>
</dbReference>
<comment type="subcellular location">
    <subcellularLocation>
        <location evidence="1">Membrane</location>
        <topology evidence="1">Multi-pass membrane protein</topology>
    </subcellularLocation>
</comment>
<feature type="transmembrane region" description="Helical" evidence="7">
    <location>
        <begin position="731"/>
        <end position="749"/>
    </location>
</feature>
<feature type="transmembrane region" description="Helical" evidence="7">
    <location>
        <begin position="434"/>
        <end position="452"/>
    </location>
</feature>
<dbReference type="EMBL" id="CASHTH010002642">
    <property type="protein sequence ID" value="CAI8033140.1"/>
    <property type="molecule type" value="Genomic_DNA"/>
</dbReference>
<dbReference type="GO" id="GO:0055085">
    <property type="term" value="P:transmembrane transport"/>
    <property type="evidence" value="ECO:0007669"/>
    <property type="project" value="InterPro"/>
</dbReference>
<evidence type="ECO:0000256" key="3">
    <source>
        <dbReference type="ARBA" id="ARBA00022692"/>
    </source>
</evidence>
<dbReference type="Pfam" id="PF03600">
    <property type="entry name" value="CitMHS"/>
    <property type="match status" value="1"/>
</dbReference>
<evidence type="ECO:0000256" key="4">
    <source>
        <dbReference type="ARBA" id="ARBA00022989"/>
    </source>
</evidence>
<evidence type="ECO:0000259" key="8">
    <source>
        <dbReference type="Pfam" id="PF03600"/>
    </source>
</evidence>
<keyword evidence="2" id="KW-0813">Transport</keyword>
<dbReference type="InterPro" id="IPR004680">
    <property type="entry name" value="Cit_transptr-like_dom"/>
</dbReference>
<feature type="domain" description="Citrate transporter-like" evidence="8">
    <location>
        <begin position="354"/>
        <end position="785"/>
    </location>
</feature>
<dbReference type="GO" id="GO:0016020">
    <property type="term" value="C:membrane"/>
    <property type="evidence" value="ECO:0007669"/>
    <property type="project" value="UniProtKB-SubCell"/>
</dbReference>
<dbReference type="CDD" id="cd01116">
    <property type="entry name" value="P_permease"/>
    <property type="match status" value="1"/>
</dbReference>
<feature type="transmembrane region" description="Helical" evidence="7">
    <location>
        <begin position="366"/>
        <end position="382"/>
    </location>
</feature>
<evidence type="ECO:0000256" key="2">
    <source>
        <dbReference type="ARBA" id="ARBA00022448"/>
    </source>
</evidence>
<keyword evidence="3 7" id="KW-0812">Transmembrane</keyword>
<feature type="transmembrane region" description="Helical" evidence="7">
    <location>
        <begin position="394"/>
        <end position="413"/>
    </location>
</feature>
<proteinExistence type="predicted"/>
<keyword evidence="5 7" id="KW-0472">Membrane</keyword>
<evidence type="ECO:0000256" key="5">
    <source>
        <dbReference type="ARBA" id="ARBA00023136"/>
    </source>
</evidence>
<evidence type="ECO:0000313" key="10">
    <source>
        <dbReference type="Proteomes" id="UP001174909"/>
    </source>
</evidence>
<dbReference type="PANTHER" id="PTHR43568:SF1">
    <property type="entry name" value="P PROTEIN"/>
    <property type="match status" value="1"/>
</dbReference>
<organism evidence="9 10">
    <name type="scientific">Geodia barretti</name>
    <name type="common">Barrett's horny sponge</name>
    <dbReference type="NCBI Taxonomy" id="519541"/>
    <lineage>
        <taxon>Eukaryota</taxon>
        <taxon>Metazoa</taxon>
        <taxon>Porifera</taxon>
        <taxon>Demospongiae</taxon>
        <taxon>Heteroscleromorpha</taxon>
        <taxon>Tetractinellida</taxon>
        <taxon>Astrophorina</taxon>
        <taxon>Geodiidae</taxon>
        <taxon>Geodia</taxon>
    </lineage>
</organism>
<evidence type="ECO:0000313" key="9">
    <source>
        <dbReference type="EMBL" id="CAI8033140.1"/>
    </source>
</evidence>
<sequence>MAGKHSEGMELFVSPKDIQRGRRRRAGRPHAGYQSEGAGAAAASEWHVTSSQTTNEELLDTHTYLSDHGLPSERARIAASNRYRELQQSGEQENFASTERTPLLSSQMKETVLGNTLEPGTPVLVRVEPAEEKMTDGVADSLAHEALVHHKTNDLRGGGGESLRDERKRLKREKYYRVGRFLRVAVLTSVLLVSMILFSINDEPVSMLQIVSAISNTTMSLKFPDSEDWEHAVLSLNGPFKDVSFRNGTQDNCEDFLCFCSPRIEEGMTCEETCSSDHCHSVRVLNFSLSDPPFFQSSDVINRDIQISHGDRGGQFELGFLCGHDISFEVSVRGELLSNGMQVVVATSILVGVYLLITFDIIHRTLAAFMGSTATIAALSMLHKRPTLYEVVEWVDLDTICLLFGMMTLVAIFSQTGFFDYSAVKAYKLAKGKIGPLITILCLLSAVVSAFLDNVTTILLLTPVSIRLCQVLNVDPLPVLIAEVVFSNIGGTATAVGDPPNVIIVSNKLIQSQGIGFAEFTLHLSLGILLCMVVAYAVLACIYCTCVRLPNKDRPHIAELKREIAIWERTALQMPVVSLEETAVRDALRTKASEVRNQLHREELLSVQSATDMWQTNLAQLEKQYRITDPVLLVKSASVLAVVILLFFLASVIPGIELKLGWIAIFGAVVLLILADTQNLDPILHKIEWSTLLFFAGLFVLMEGLQELGLIQYIGDQMVSMIKMVPPENQMVVALIVVVWVSALASSFIDNIPFTTATIPVIVELAENPELCLSLRPLVWALAFGACLGGNGTLIGASANVVCAGIAEQNGYKISFVKFFSIGFPMMLATTMTAMIYLLISHEALQWNIDSSCSS</sequence>
<feature type="transmembrane region" description="Helical" evidence="7">
    <location>
        <begin position="524"/>
        <end position="546"/>
    </location>
</feature>
<feature type="region of interest" description="Disordered" evidence="6">
    <location>
        <begin position="1"/>
        <end position="43"/>
    </location>
</feature>
<dbReference type="Proteomes" id="UP001174909">
    <property type="component" value="Unassembled WGS sequence"/>
</dbReference>
<feature type="transmembrane region" description="Helical" evidence="7">
    <location>
        <begin position="340"/>
        <end position="359"/>
    </location>
</feature>
<reference evidence="9" key="1">
    <citation type="submission" date="2023-03" db="EMBL/GenBank/DDBJ databases">
        <authorList>
            <person name="Steffen K."/>
            <person name="Cardenas P."/>
        </authorList>
    </citation>
    <scope>NUCLEOTIDE SEQUENCE</scope>
</reference>
<feature type="transmembrane region" description="Helical" evidence="7">
    <location>
        <begin position="689"/>
        <end position="711"/>
    </location>
</feature>
<feature type="transmembrane region" description="Helical" evidence="7">
    <location>
        <begin position="819"/>
        <end position="840"/>
    </location>
</feature>
<feature type="transmembrane region" description="Helical" evidence="7">
    <location>
        <begin position="181"/>
        <end position="200"/>
    </location>
</feature>
<comment type="caution">
    <text evidence="9">The sequence shown here is derived from an EMBL/GenBank/DDBJ whole genome shotgun (WGS) entry which is preliminary data.</text>
</comment>
<gene>
    <name evidence="9" type="ORF">GBAR_LOCUS18690</name>
</gene>
<evidence type="ECO:0000256" key="6">
    <source>
        <dbReference type="SAM" id="MobiDB-lite"/>
    </source>
</evidence>
<dbReference type="AlphaFoldDB" id="A0AA35SN39"/>
<protein>
    <submittedName>
        <fullName evidence="9">P protein</fullName>
    </submittedName>
</protein>
<keyword evidence="4 7" id="KW-1133">Transmembrane helix</keyword>
<evidence type="ECO:0000256" key="1">
    <source>
        <dbReference type="ARBA" id="ARBA00004141"/>
    </source>
</evidence>
<feature type="transmembrane region" description="Helical" evidence="7">
    <location>
        <begin position="632"/>
        <end position="654"/>
    </location>
</feature>
<feature type="transmembrane region" description="Helical" evidence="7">
    <location>
        <begin position="660"/>
        <end position="677"/>
    </location>
</feature>